<feature type="region of interest" description="Disordered" evidence="1">
    <location>
        <begin position="31"/>
        <end position="62"/>
    </location>
</feature>
<keyword evidence="3" id="KW-1185">Reference proteome</keyword>
<evidence type="ECO:0000256" key="1">
    <source>
        <dbReference type="SAM" id="MobiDB-lite"/>
    </source>
</evidence>
<protein>
    <submittedName>
        <fullName evidence="2">Uncharacterized protein</fullName>
    </submittedName>
</protein>
<name>A0A1P8JST7_9BURK</name>
<dbReference type="EMBL" id="CP019236">
    <property type="protein sequence ID" value="APW36795.1"/>
    <property type="molecule type" value="Genomic_DNA"/>
</dbReference>
<dbReference type="STRING" id="1842727.RD110_05970"/>
<dbReference type="AlphaFoldDB" id="A0A1P8JST7"/>
<gene>
    <name evidence="2" type="ORF">RD110_05970</name>
</gene>
<accession>A0A1P8JST7</accession>
<evidence type="ECO:0000313" key="3">
    <source>
        <dbReference type="Proteomes" id="UP000186609"/>
    </source>
</evidence>
<reference evidence="2 3" key="1">
    <citation type="submission" date="2017-01" db="EMBL/GenBank/DDBJ databases">
        <authorList>
            <person name="Mah S.A."/>
            <person name="Swanson W.J."/>
            <person name="Moy G.W."/>
            <person name="Vacquier V.D."/>
        </authorList>
    </citation>
    <scope>NUCLEOTIDE SEQUENCE [LARGE SCALE GENOMIC DNA]</scope>
    <source>
        <strain evidence="2 3">DCY110</strain>
    </source>
</reference>
<dbReference type="KEGG" id="rhy:RD110_05970"/>
<proteinExistence type="predicted"/>
<dbReference type="Proteomes" id="UP000186609">
    <property type="component" value="Chromosome"/>
</dbReference>
<sequence length="62" mass="6606">MTPGAIGPGETAQLLATTSGEVIVNDRPGARVHAHDGSTTLMRTDRRQDRVPILSGRPLQDD</sequence>
<evidence type="ECO:0000313" key="2">
    <source>
        <dbReference type="EMBL" id="APW36795.1"/>
    </source>
</evidence>
<organism evidence="2 3">
    <name type="scientific">Rhodoferax koreensis</name>
    <dbReference type="NCBI Taxonomy" id="1842727"/>
    <lineage>
        <taxon>Bacteria</taxon>
        <taxon>Pseudomonadati</taxon>
        <taxon>Pseudomonadota</taxon>
        <taxon>Betaproteobacteria</taxon>
        <taxon>Burkholderiales</taxon>
        <taxon>Comamonadaceae</taxon>
        <taxon>Rhodoferax</taxon>
    </lineage>
</organism>